<name>A0A1J4TCU3_9BACT</name>
<evidence type="ECO:0000256" key="1">
    <source>
        <dbReference type="SAM" id="Coils"/>
    </source>
</evidence>
<reference evidence="2 3" key="1">
    <citation type="journal article" date="2016" name="Environ. Microbiol.">
        <title>Genomic resolution of a cold subsurface aquifer community provides metabolic insights for novel microbes adapted to high CO concentrations.</title>
        <authorList>
            <person name="Probst A.J."/>
            <person name="Castelle C.J."/>
            <person name="Singh A."/>
            <person name="Brown C.T."/>
            <person name="Anantharaman K."/>
            <person name="Sharon I."/>
            <person name="Hug L.A."/>
            <person name="Burstein D."/>
            <person name="Emerson J.B."/>
            <person name="Thomas B.C."/>
            <person name="Banfield J.F."/>
        </authorList>
    </citation>
    <scope>NUCLEOTIDE SEQUENCE [LARGE SCALE GENOMIC DNA]</scope>
    <source>
        <strain evidence="2">CG1_02_37_44</strain>
    </source>
</reference>
<gene>
    <name evidence="2" type="ORF">AUJ27_01400</name>
</gene>
<dbReference type="Proteomes" id="UP000183192">
    <property type="component" value="Unassembled WGS sequence"/>
</dbReference>
<proteinExistence type="predicted"/>
<organism evidence="2 3">
    <name type="scientific">Candidatus Falkowbacteria bacterium CG1_02_37_44</name>
    <dbReference type="NCBI Taxonomy" id="1805146"/>
    <lineage>
        <taxon>Bacteria</taxon>
        <taxon>Candidatus Falkowiibacteriota</taxon>
    </lineage>
</organism>
<dbReference type="STRING" id="1805146.AUJ27_01400"/>
<keyword evidence="1" id="KW-0175">Coiled coil</keyword>
<dbReference type="AlphaFoldDB" id="A0A1J4TCU3"/>
<comment type="caution">
    <text evidence="2">The sequence shown here is derived from an EMBL/GenBank/DDBJ whole genome shotgun (WGS) entry which is preliminary data.</text>
</comment>
<dbReference type="EMBL" id="MNUU01000024">
    <property type="protein sequence ID" value="OIO08039.1"/>
    <property type="molecule type" value="Genomic_DNA"/>
</dbReference>
<protein>
    <submittedName>
        <fullName evidence="2">Uncharacterized protein</fullName>
    </submittedName>
</protein>
<evidence type="ECO:0000313" key="3">
    <source>
        <dbReference type="Proteomes" id="UP000183192"/>
    </source>
</evidence>
<evidence type="ECO:0000313" key="2">
    <source>
        <dbReference type="EMBL" id="OIO08039.1"/>
    </source>
</evidence>
<sequence length="110" mass="13002">MANRYENNSEKNYNEGYSEAIEKAKEIANKLEQVREKLKNEKDLLNIELEKLKEKNAGDLDANENIIGIKERIKTYRKEVADLEKDKFNLLVDNDWQTKQLLDFKPDIEN</sequence>
<accession>A0A1J4TCU3</accession>
<feature type="coiled-coil region" evidence="1">
    <location>
        <begin position="14"/>
        <end position="86"/>
    </location>
</feature>